<organism evidence="1 2">
    <name type="scientific">Neonectria punicea</name>
    <dbReference type="NCBI Taxonomy" id="979145"/>
    <lineage>
        <taxon>Eukaryota</taxon>
        <taxon>Fungi</taxon>
        <taxon>Dikarya</taxon>
        <taxon>Ascomycota</taxon>
        <taxon>Pezizomycotina</taxon>
        <taxon>Sordariomycetes</taxon>
        <taxon>Hypocreomycetidae</taxon>
        <taxon>Hypocreales</taxon>
        <taxon>Nectriaceae</taxon>
        <taxon>Neonectria</taxon>
    </lineage>
</organism>
<reference evidence="1 2" key="1">
    <citation type="journal article" date="2025" name="Microbiol. Resour. Announc.">
        <title>Draft genome sequences for Neonectria magnoliae and Neonectria punicea, canker pathogens of Liriodendron tulipifera and Acer saccharum in West Virginia.</title>
        <authorList>
            <person name="Petronek H.M."/>
            <person name="Kasson M.T."/>
            <person name="Metheny A.M."/>
            <person name="Stauder C.M."/>
            <person name="Lovett B."/>
            <person name="Lynch S.C."/>
            <person name="Garnas J.R."/>
            <person name="Kasson L.R."/>
            <person name="Stajich J.E."/>
        </authorList>
    </citation>
    <scope>NUCLEOTIDE SEQUENCE [LARGE SCALE GENOMIC DNA]</scope>
    <source>
        <strain evidence="1 2">NRRL 64653</strain>
    </source>
</reference>
<keyword evidence="2" id="KW-1185">Reference proteome</keyword>
<proteinExistence type="predicted"/>
<dbReference type="EMBL" id="JAZAVJ010000180">
    <property type="protein sequence ID" value="KAK7408609.1"/>
    <property type="molecule type" value="Genomic_DNA"/>
</dbReference>
<accession>A0ABR1GTD5</accession>
<dbReference type="PANTHER" id="PTHR10039">
    <property type="entry name" value="AMELOGENIN"/>
    <property type="match status" value="1"/>
</dbReference>
<evidence type="ECO:0000313" key="2">
    <source>
        <dbReference type="Proteomes" id="UP001498476"/>
    </source>
</evidence>
<sequence length="185" mass="21572">MLGRHIALYINAWDEYDKDQTEEMMYACRCLVNEAARSGTRLQVCLASRPWTELCADDTVYLNLYEQAAHQSDIRKYLDAKLKIGRTRLSGQVQEQVLDKAGGVFLWVKLVVDMLNEDHKKGCLHRYKKWLKSSHQGLKGLYHEMLTRGGEDEEGEDRDARLFYFQWLLSGTGHAYRPKILWWGV</sequence>
<dbReference type="Proteomes" id="UP001498476">
    <property type="component" value="Unassembled WGS sequence"/>
</dbReference>
<protein>
    <submittedName>
        <fullName evidence="1">Uncharacterized protein</fullName>
    </submittedName>
</protein>
<comment type="caution">
    <text evidence="1">The sequence shown here is derived from an EMBL/GenBank/DDBJ whole genome shotgun (WGS) entry which is preliminary data.</text>
</comment>
<gene>
    <name evidence="1" type="ORF">QQX98_009211</name>
</gene>
<evidence type="ECO:0000313" key="1">
    <source>
        <dbReference type="EMBL" id="KAK7408609.1"/>
    </source>
</evidence>
<name>A0ABR1GTD5_9HYPO</name>
<dbReference type="PANTHER" id="PTHR10039:SF5">
    <property type="entry name" value="NACHT DOMAIN-CONTAINING PROTEIN"/>
    <property type="match status" value="1"/>
</dbReference>